<evidence type="ECO:0000313" key="3">
    <source>
        <dbReference type="EMBL" id="NLS08899.1"/>
    </source>
</evidence>
<name>A0A7X8THX4_9MICC</name>
<proteinExistence type="inferred from homology"/>
<dbReference type="Gene3D" id="3.30.497.10">
    <property type="entry name" value="Antithrombin, subunit I, domain 2"/>
    <property type="match status" value="1"/>
</dbReference>
<dbReference type="GO" id="GO:0005615">
    <property type="term" value="C:extracellular space"/>
    <property type="evidence" value="ECO:0007669"/>
    <property type="project" value="InterPro"/>
</dbReference>
<keyword evidence="4" id="KW-1185">Reference proteome</keyword>
<reference evidence="3 4" key="1">
    <citation type="submission" date="2020-04" db="EMBL/GenBank/DDBJ databases">
        <title>Nesterenkonia sp. nov., isolated from marine sediment.</title>
        <authorList>
            <person name="Zhang G."/>
        </authorList>
    </citation>
    <scope>NUCLEOTIDE SEQUENCE [LARGE SCALE GENOMIC DNA]</scope>
    <source>
        <strain evidence="3 4">MY13</strain>
    </source>
</reference>
<evidence type="ECO:0000259" key="2">
    <source>
        <dbReference type="SMART" id="SM00093"/>
    </source>
</evidence>
<dbReference type="RefSeq" id="WP_168886371.1">
    <property type="nucleotide sequence ID" value="NZ_JABAHY010000001.1"/>
</dbReference>
<protein>
    <submittedName>
        <fullName evidence="3">Serpin family protein</fullName>
    </submittedName>
</protein>
<evidence type="ECO:0000313" key="4">
    <source>
        <dbReference type="Proteomes" id="UP000523139"/>
    </source>
</evidence>
<dbReference type="InterPro" id="IPR042178">
    <property type="entry name" value="Serpin_sf_1"/>
</dbReference>
<dbReference type="PANTHER" id="PTHR11461">
    <property type="entry name" value="SERINE PROTEASE INHIBITOR, SERPIN"/>
    <property type="match status" value="1"/>
</dbReference>
<comment type="similarity">
    <text evidence="1">Belongs to the serpin family.</text>
</comment>
<dbReference type="GO" id="GO:0004867">
    <property type="term" value="F:serine-type endopeptidase inhibitor activity"/>
    <property type="evidence" value="ECO:0007669"/>
    <property type="project" value="InterPro"/>
</dbReference>
<dbReference type="PANTHER" id="PTHR11461:SF211">
    <property type="entry name" value="GH10112P-RELATED"/>
    <property type="match status" value="1"/>
</dbReference>
<dbReference type="InterPro" id="IPR042185">
    <property type="entry name" value="Serpin_sf_2"/>
</dbReference>
<dbReference type="SUPFAM" id="SSF56574">
    <property type="entry name" value="Serpins"/>
    <property type="match status" value="1"/>
</dbReference>
<feature type="domain" description="Serpin" evidence="2">
    <location>
        <begin position="59"/>
        <end position="421"/>
    </location>
</feature>
<dbReference type="AlphaFoldDB" id="A0A7X8THX4"/>
<dbReference type="EMBL" id="JABAHY010000001">
    <property type="protein sequence ID" value="NLS08899.1"/>
    <property type="molecule type" value="Genomic_DNA"/>
</dbReference>
<dbReference type="SMART" id="SM00093">
    <property type="entry name" value="SERPIN"/>
    <property type="match status" value="1"/>
</dbReference>
<dbReference type="Proteomes" id="UP000523139">
    <property type="component" value="Unassembled WGS sequence"/>
</dbReference>
<dbReference type="InterPro" id="IPR023796">
    <property type="entry name" value="Serpin_dom"/>
</dbReference>
<organism evidence="3 4">
    <name type="scientific">Nesterenkonia sedimenti</name>
    <dbReference type="NCBI Taxonomy" id="1463632"/>
    <lineage>
        <taxon>Bacteria</taxon>
        <taxon>Bacillati</taxon>
        <taxon>Actinomycetota</taxon>
        <taxon>Actinomycetes</taxon>
        <taxon>Micrococcales</taxon>
        <taxon>Micrococcaceae</taxon>
        <taxon>Nesterenkonia</taxon>
    </lineage>
</organism>
<dbReference type="PROSITE" id="PS51257">
    <property type="entry name" value="PROKAR_LIPOPROTEIN"/>
    <property type="match status" value="1"/>
</dbReference>
<evidence type="ECO:0000256" key="1">
    <source>
        <dbReference type="RuleBase" id="RU000411"/>
    </source>
</evidence>
<accession>A0A7X8THX4</accession>
<comment type="caution">
    <text evidence="3">The sequence shown here is derived from an EMBL/GenBank/DDBJ whole genome shotgun (WGS) entry which is preliminary data.</text>
</comment>
<dbReference type="Gene3D" id="2.30.39.10">
    <property type="entry name" value="Alpha-1-antitrypsin, domain 1"/>
    <property type="match status" value="1"/>
</dbReference>
<dbReference type="InterPro" id="IPR000215">
    <property type="entry name" value="Serpin_fam"/>
</dbReference>
<dbReference type="InterPro" id="IPR036186">
    <property type="entry name" value="Serpin_sf"/>
</dbReference>
<dbReference type="Pfam" id="PF00079">
    <property type="entry name" value="Serpin"/>
    <property type="match status" value="1"/>
</dbReference>
<gene>
    <name evidence="3" type="ORF">HGQ17_02555</name>
</gene>
<sequence>MEPPRISATAGVLAALILTSCSTDEEPQELTAEVDYQPVALSEATAIDDAVAASLATATEILSQDSEPGENTVISPASLSLALAMLAEGAEGPADEALSDFLGASDQDRREAFSALQAALGEYAGDPSVVEEDELPEVPVLHLANQLVMQEGEEPDQEVLNNLGQYFDAGIVETDFASEESKELLDSWVSENTGGLIEESAIEAPDPEMLFTLQNAVLFAAEWRAPFDPERTDDLPFTTDSGEEVEAEMMRHDYGSVRYTEYDDAQIIRLPYSEGFAMDVVLPAEGHSPEEFTAEDWTAVDEAFAEEPTAEVELTLPKVEARTDTALDGVLQDQGLGPIYSGDDLSPLGPVWVGTVNQQAVLAIDEEGTVAAAVTEIGMVSSAPGEEETEPVEMTVDRPYTLRIVHDETNLPLFMAVINDPTRE</sequence>